<sequence>MQDKWLLMEDRVSPFSDEQARALINLRPRYEAMIEAQRGLSRLPYNLVRKRVGKYEYLYEAIDRSNNGKSLGRMSPELERRLADYRTAKSDLQHRLTKASGLVEEIGRMARPLHLPMLSSAAGELLRELDRRRLLDGTLLIIGTNCLPAYAIEAGGAIADAPDETEDFDLAWVAEEQAEEAGLWAALKAVDPTFTVNSERHCQARNAATYEVDLLVAPSRAETLAPRERPRPISLPSQEWLLLGRPVNQVVPCRDWSAARLVVPDPRWFALHKLWLADQAERNPLKRRKDRAQGNAVLDAVAQAMPHYPLDAAFARSVPGELAYYWQAWRESAER</sequence>
<dbReference type="InterPro" id="IPR058575">
    <property type="entry name" value="NTP_transf_8_dom"/>
</dbReference>
<dbReference type="Proteomes" id="UP000285092">
    <property type="component" value="Unassembled WGS sequence"/>
</dbReference>
<gene>
    <name evidence="2" type="ORF">D2V04_10675</name>
</gene>
<reference evidence="2 3" key="1">
    <citation type="submission" date="2018-08" db="EMBL/GenBank/DDBJ databases">
        <title>Altererythrobacter sp.Ery1 and Ery12, the genome sequencing of novel strains in genus Alterythrobacter.</title>
        <authorList>
            <person name="Cheng H."/>
            <person name="Wu Y.-H."/>
            <person name="Fang C."/>
            <person name="Xu X.-W."/>
        </authorList>
    </citation>
    <scope>NUCLEOTIDE SEQUENCE [LARGE SCALE GENOMIC DNA]</scope>
    <source>
        <strain evidence="2 3">Ery1</strain>
    </source>
</reference>
<evidence type="ECO:0000313" key="3">
    <source>
        <dbReference type="Proteomes" id="UP000285092"/>
    </source>
</evidence>
<keyword evidence="3" id="KW-1185">Reference proteome</keyword>
<dbReference type="Pfam" id="PF12281">
    <property type="entry name" value="NTP_transf_8"/>
    <property type="match status" value="1"/>
</dbReference>
<dbReference type="EMBL" id="QXFK01000017">
    <property type="protein sequence ID" value="RIV77580.1"/>
    <property type="molecule type" value="Genomic_DNA"/>
</dbReference>
<name>A0A418NGV0_9SPHN</name>
<feature type="domain" description="Nucleotidyltransferase-like" evidence="1">
    <location>
        <begin position="122"/>
        <end position="315"/>
    </location>
</feature>
<organism evidence="2 3">
    <name type="scientific">Pelagerythrobacter aerophilus</name>
    <dbReference type="NCBI Taxonomy" id="2306995"/>
    <lineage>
        <taxon>Bacteria</taxon>
        <taxon>Pseudomonadati</taxon>
        <taxon>Pseudomonadota</taxon>
        <taxon>Alphaproteobacteria</taxon>
        <taxon>Sphingomonadales</taxon>
        <taxon>Erythrobacteraceae</taxon>
        <taxon>Pelagerythrobacter</taxon>
    </lineage>
</organism>
<comment type="caution">
    <text evidence="2">The sequence shown here is derived from an EMBL/GenBank/DDBJ whole genome shotgun (WGS) entry which is preliminary data.</text>
</comment>
<protein>
    <recommendedName>
        <fullName evidence="1">Nucleotidyltransferase-like domain-containing protein</fullName>
    </recommendedName>
</protein>
<accession>A0A418NGV0</accession>
<dbReference type="AlphaFoldDB" id="A0A418NGV0"/>
<evidence type="ECO:0000259" key="1">
    <source>
        <dbReference type="Pfam" id="PF12281"/>
    </source>
</evidence>
<evidence type="ECO:0000313" key="2">
    <source>
        <dbReference type="EMBL" id="RIV77580.1"/>
    </source>
</evidence>
<proteinExistence type="predicted"/>